<comment type="caution">
    <text evidence="3">The sequence shown here is derived from an EMBL/GenBank/DDBJ whole genome shotgun (WGS) entry which is preliminary data.</text>
</comment>
<feature type="chain" id="PRO_5004901744" evidence="2">
    <location>
        <begin position="27"/>
        <end position="126"/>
    </location>
</feature>
<accession>W7QU28</accession>
<keyword evidence="2" id="KW-0732">Signal</keyword>
<organism evidence="3 4">
    <name type="scientific">Catenovulum agarivorans DS-2</name>
    <dbReference type="NCBI Taxonomy" id="1328313"/>
    <lineage>
        <taxon>Bacteria</taxon>
        <taxon>Pseudomonadati</taxon>
        <taxon>Pseudomonadota</taxon>
        <taxon>Gammaproteobacteria</taxon>
        <taxon>Alteromonadales</taxon>
        <taxon>Alteromonadaceae</taxon>
        <taxon>Catenovulum</taxon>
    </lineage>
</organism>
<evidence type="ECO:0000313" key="3">
    <source>
        <dbReference type="EMBL" id="EWH08950.1"/>
    </source>
</evidence>
<gene>
    <name evidence="3" type="ORF">DS2_15114</name>
</gene>
<evidence type="ECO:0000313" key="4">
    <source>
        <dbReference type="Proteomes" id="UP000019276"/>
    </source>
</evidence>
<dbReference type="EMBL" id="ARZY01000033">
    <property type="protein sequence ID" value="EWH08950.1"/>
    <property type="molecule type" value="Genomic_DNA"/>
</dbReference>
<dbReference type="RefSeq" id="WP_035015669.1">
    <property type="nucleotide sequence ID" value="NZ_ARZY01000033.1"/>
</dbReference>
<dbReference type="AlphaFoldDB" id="W7QU28"/>
<sequence>MNNVNIKNVTFAMLFILPCLAGASFAKDSFKKTPFHNEMLADLDNIHSKLKDKDDQSTKQKKADKSDKSDKVAAKRLFAEYEKYQKKQMNKVGNGKARKHKRELKIANGKELKRKIVEFKGKKHAQ</sequence>
<reference evidence="3 4" key="1">
    <citation type="journal article" date="2014" name="Genome Announc.">
        <title>Draft Genome Sequence of the Agar-Degrading Bacterium Catenovulum sp. Strain DS-2, Isolated from Intestines of Haliotis diversicolor.</title>
        <authorList>
            <person name="Shan D."/>
            <person name="Li X."/>
            <person name="Gu Z."/>
            <person name="Wei G."/>
            <person name="Gao Z."/>
            <person name="Shao Z."/>
        </authorList>
    </citation>
    <scope>NUCLEOTIDE SEQUENCE [LARGE SCALE GENOMIC DNA]</scope>
    <source>
        <strain evidence="3 4">DS-2</strain>
    </source>
</reference>
<proteinExistence type="predicted"/>
<dbReference type="Proteomes" id="UP000019276">
    <property type="component" value="Unassembled WGS sequence"/>
</dbReference>
<feature type="region of interest" description="Disordered" evidence="1">
    <location>
        <begin position="48"/>
        <end position="71"/>
    </location>
</feature>
<name>W7QU28_9ALTE</name>
<protein>
    <submittedName>
        <fullName evidence="3">Uncharacterized protein</fullName>
    </submittedName>
</protein>
<keyword evidence="4" id="KW-1185">Reference proteome</keyword>
<evidence type="ECO:0000256" key="1">
    <source>
        <dbReference type="SAM" id="MobiDB-lite"/>
    </source>
</evidence>
<dbReference type="STRING" id="1328313.DS2_15114"/>
<feature type="signal peptide" evidence="2">
    <location>
        <begin position="1"/>
        <end position="26"/>
    </location>
</feature>
<evidence type="ECO:0000256" key="2">
    <source>
        <dbReference type="SAM" id="SignalP"/>
    </source>
</evidence>